<dbReference type="InterPro" id="IPR012334">
    <property type="entry name" value="Pectin_lyas_fold"/>
</dbReference>
<dbReference type="SUPFAM" id="SSF51126">
    <property type="entry name" value="Pectin lyase-like"/>
    <property type="match status" value="1"/>
</dbReference>
<dbReference type="Proteomes" id="UP000596079">
    <property type="component" value="Plasmid pXM9F202-2-17k"/>
</dbReference>
<proteinExistence type="predicted"/>
<dbReference type="InterPro" id="IPR011050">
    <property type="entry name" value="Pectin_lyase_fold/virulence"/>
</dbReference>
<sequence>MAGIYIENSSNIYINEGYFDTCDVAIEAKNSSNIKVNRANINNCNKGIRLENCWGSELTNINIGSFSRIGINGYRLSNLAILVRYHMIN</sequence>
<accession>A0A7T8AS53</accession>
<organism evidence="1 2">
    <name type="scientific">Acinetobacter variabilis</name>
    <dbReference type="NCBI Taxonomy" id="70346"/>
    <lineage>
        <taxon>Bacteria</taxon>
        <taxon>Pseudomonadati</taxon>
        <taxon>Pseudomonadota</taxon>
        <taxon>Gammaproteobacteria</taxon>
        <taxon>Moraxellales</taxon>
        <taxon>Moraxellaceae</taxon>
        <taxon>Acinetobacter</taxon>
    </lineage>
</organism>
<dbReference type="Gene3D" id="2.160.20.10">
    <property type="entry name" value="Single-stranded right-handed beta-helix, Pectin lyase-like"/>
    <property type="match status" value="1"/>
</dbReference>
<gene>
    <name evidence="1" type="ORF">IAQ69_16705</name>
</gene>
<reference evidence="1 2" key="1">
    <citation type="submission" date="2020-08" db="EMBL/GenBank/DDBJ databases">
        <title>Emergence of ISAba1-mediated novel tet(X) in Acinetobacter variabilis from a chicken farm.</title>
        <authorList>
            <person name="Peng K."/>
            <person name="Li R."/>
        </authorList>
    </citation>
    <scope>NUCLEOTIDE SEQUENCE [LARGE SCALE GENOMIC DNA]</scope>
    <source>
        <strain evidence="1 2">XM9F202-2</strain>
        <plasmid evidence="1 2">pXM9F202-2-17k</plasmid>
    </source>
</reference>
<evidence type="ECO:0008006" key="3">
    <source>
        <dbReference type="Google" id="ProtNLM"/>
    </source>
</evidence>
<keyword evidence="1" id="KW-0614">Plasmid</keyword>
<dbReference type="AlphaFoldDB" id="A0A7T8AS53"/>
<dbReference type="RefSeq" id="WP_200230975.1">
    <property type="nucleotide sequence ID" value="NZ_CP060814.1"/>
</dbReference>
<dbReference type="GeneID" id="89667555"/>
<evidence type="ECO:0000313" key="1">
    <source>
        <dbReference type="EMBL" id="QQN89847.1"/>
    </source>
</evidence>
<dbReference type="EMBL" id="CP060814">
    <property type="protein sequence ID" value="QQN89847.1"/>
    <property type="molecule type" value="Genomic_DNA"/>
</dbReference>
<protein>
    <recommendedName>
        <fullName evidence="3">Right handed beta helix domain-containing protein</fullName>
    </recommendedName>
</protein>
<evidence type="ECO:0000313" key="2">
    <source>
        <dbReference type="Proteomes" id="UP000596079"/>
    </source>
</evidence>
<geneLocation type="plasmid" evidence="1 2">
    <name>pXM9F202-2-17k</name>
</geneLocation>
<name>A0A7T8AS53_9GAMM</name>